<sequence>MATRKKSDIRPSINTNRYQVLSTPRYDRFSSLSLIIMFSLFLGTLYALAPAVLGGLLSNIQRAPLGNELTSNATYSMNVTGCPGYTLGSLQESVIGLTAQLSLAGPACNAFGLDISDLTIEITYQSQSTYIASRVLCMQY</sequence>
<feature type="transmembrane region" description="Helical" evidence="1">
    <location>
        <begin position="34"/>
        <end position="57"/>
    </location>
</feature>
<dbReference type="AlphaFoldDB" id="A0A1B7MYP6"/>
<keyword evidence="3" id="KW-1185">Reference proteome</keyword>
<evidence type="ECO:0000313" key="2">
    <source>
        <dbReference type="EMBL" id="OAX37681.1"/>
    </source>
</evidence>
<reference evidence="2 3" key="1">
    <citation type="submission" date="2016-06" db="EMBL/GenBank/DDBJ databases">
        <title>Comparative genomics of the ectomycorrhizal sister species Rhizopogon vinicolor and Rhizopogon vesiculosus (Basidiomycota: Boletales) reveals a divergence of the mating type B locus.</title>
        <authorList>
            <consortium name="DOE Joint Genome Institute"/>
            <person name="Mujic A.B."/>
            <person name="Kuo A."/>
            <person name="Tritt A."/>
            <person name="Lipzen A."/>
            <person name="Chen C."/>
            <person name="Johnson J."/>
            <person name="Sharma A."/>
            <person name="Barry K."/>
            <person name="Grigoriev I.V."/>
            <person name="Spatafora J.W."/>
        </authorList>
    </citation>
    <scope>NUCLEOTIDE SEQUENCE [LARGE SCALE GENOMIC DNA]</scope>
    <source>
        <strain evidence="2 3">AM-OR11-026</strain>
    </source>
</reference>
<keyword evidence="1" id="KW-0812">Transmembrane</keyword>
<dbReference type="EMBL" id="KV448338">
    <property type="protein sequence ID" value="OAX37681.1"/>
    <property type="molecule type" value="Genomic_DNA"/>
</dbReference>
<organism evidence="2 3">
    <name type="scientific">Rhizopogon vinicolor AM-OR11-026</name>
    <dbReference type="NCBI Taxonomy" id="1314800"/>
    <lineage>
        <taxon>Eukaryota</taxon>
        <taxon>Fungi</taxon>
        <taxon>Dikarya</taxon>
        <taxon>Basidiomycota</taxon>
        <taxon>Agaricomycotina</taxon>
        <taxon>Agaricomycetes</taxon>
        <taxon>Agaricomycetidae</taxon>
        <taxon>Boletales</taxon>
        <taxon>Suillineae</taxon>
        <taxon>Rhizopogonaceae</taxon>
        <taxon>Rhizopogon</taxon>
    </lineage>
</organism>
<evidence type="ECO:0000256" key="1">
    <source>
        <dbReference type="SAM" id="Phobius"/>
    </source>
</evidence>
<accession>A0A1B7MYP6</accession>
<keyword evidence="1" id="KW-1133">Transmembrane helix</keyword>
<name>A0A1B7MYP6_9AGAM</name>
<gene>
    <name evidence="2" type="ORF">K503DRAFT_219980</name>
</gene>
<dbReference type="Gene3D" id="2.60.40.1760">
    <property type="entry name" value="glycosyl hydrolase (family 31)"/>
    <property type="match status" value="1"/>
</dbReference>
<protein>
    <submittedName>
        <fullName evidence="2">Uncharacterized protein</fullName>
    </submittedName>
</protein>
<dbReference type="InParanoid" id="A0A1B7MYP6"/>
<keyword evidence="1" id="KW-0472">Membrane</keyword>
<dbReference type="OrthoDB" id="2691337at2759"/>
<evidence type="ECO:0000313" key="3">
    <source>
        <dbReference type="Proteomes" id="UP000092154"/>
    </source>
</evidence>
<dbReference type="STRING" id="1314800.A0A1B7MYP6"/>
<dbReference type="Proteomes" id="UP000092154">
    <property type="component" value="Unassembled WGS sequence"/>
</dbReference>
<proteinExistence type="predicted"/>